<evidence type="ECO:0000313" key="13">
    <source>
        <dbReference type="Proteomes" id="UP000002149"/>
    </source>
</evidence>
<feature type="compositionally biased region" description="Low complexity" evidence="11">
    <location>
        <begin position="91"/>
        <end position="109"/>
    </location>
</feature>
<dbReference type="HOGENOM" id="CLU_048602_1_2_1"/>
<dbReference type="RefSeq" id="XP_566444.1">
    <property type="nucleotide sequence ID" value="XM_566444.2"/>
</dbReference>
<comment type="catalytic activity">
    <reaction evidence="10">
        <text>holo-[cytochrome c] = apo-[cytochrome c] + heme b</text>
        <dbReference type="Rhea" id="RHEA:22648"/>
        <dbReference type="Rhea" id="RHEA-COMP:10725"/>
        <dbReference type="Rhea" id="RHEA-COMP:10726"/>
        <dbReference type="ChEBI" id="CHEBI:29950"/>
        <dbReference type="ChEBI" id="CHEBI:60344"/>
        <dbReference type="ChEBI" id="CHEBI:83739"/>
        <dbReference type="EC" id="4.4.1.17"/>
    </reaction>
</comment>
<accession>Q561F5</accession>
<evidence type="ECO:0000256" key="4">
    <source>
        <dbReference type="ARBA" id="ARBA00022723"/>
    </source>
</evidence>
<evidence type="ECO:0000256" key="8">
    <source>
        <dbReference type="ARBA" id="ARBA00023136"/>
    </source>
</evidence>
<dbReference type="GO" id="GO:0005739">
    <property type="term" value="C:mitochondrion"/>
    <property type="evidence" value="ECO:0000318"/>
    <property type="project" value="GO_Central"/>
</dbReference>
<dbReference type="EC" id="4.4.1.17" evidence="10"/>
<evidence type="ECO:0000256" key="1">
    <source>
        <dbReference type="ARBA" id="ARBA00004273"/>
    </source>
</evidence>
<dbReference type="STRING" id="214684.Q5KQ86"/>
<dbReference type="PaxDb" id="214684-Q5KQ86"/>
<dbReference type="FunCoup" id="Q5KQ86">
    <property type="interactions" value="274"/>
</dbReference>
<name>Q5KQ86_CRYD1</name>
<evidence type="ECO:0000313" key="12">
    <source>
        <dbReference type="EMBL" id="AAW40625.1"/>
    </source>
</evidence>
<evidence type="ECO:0000256" key="3">
    <source>
        <dbReference type="ARBA" id="ARBA00022617"/>
    </source>
</evidence>
<dbReference type="AlphaFoldDB" id="Q5KQ86"/>
<keyword evidence="5 10" id="KW-0999">Mitochondrion inner membrane</keyword>
<dbReference type="eggNOG" id="KOG3996">
    <property type="taxonomic scope" value="Eukaryota"/>
</dbReference>
<dbReference type="OMA" id="SCPVDHK"/>
<dbReference type="PANTHER" id="PTHR12743">
    <property type="entry name" value="CYTOCHROME C1 HEME LYASE"/>
    <property type="match status" value="1"/>
</dbReference>
<dbReference type="GO" id="GO:0004408">
    <property type="term" value="F:holocytochrome-c synthase activity"/>
    <property type="evidence" value="ECO:0000318"/>
    <property type="project" value="GO_Central"/>
</dbReference>
<gene>
    <name evidence="12" type="ordered locus">CNA00150</name>
</gene>
<keyword evidence="13" id="KW-1185">Reference proteome</keyword>
<keyword evidence="3 10" id="KW-0349">Heme</keyword>
<dbReference type="Proteomes" id="UP000002149">
    <property type="component" value="Chromosome 1"/>
</dbReference>
<keyword evidence="7 10" id="KW-0496">Mitochondrion</keyword>
<comment type="function">
    <text evidence="10">Lyase that catalyzes the covalent linking of the heme group to the cytochrome C apoprotein to produce the mature functional cytochrome.</text>
</comment>
<evidence type="ECO:0000256" key="11">
    <source>
        <dbReference type="SAM" id="MobiDB-lite"/>
    </source>
</evidence>
<dbReference type="PROSITE" id="PS00822">
    <property type="entry name" value="CYTO_HEME_LYASE_2"/>
    <property type="match status" value="1"/>
</dbReference>
<dbReference type="KEGG" id="cne:CNA00150"/>
<dbReference type="VEuPathDB" id="FungiDB:CNA00150"/>
<evidence type="ECO:0000256" key="6">
    <source>
        <dbReference type="ARBA" id="ARBA00023004"/>
    </source>
</evidence>
<feature type="compositionally biased region" description="Low complexity" evidence="11">
    <location>
        <begin position="54"/>
        <end position="83"/>
    </location>
</feature>
<comment type="subcellular location">
    <subcellularLocation>
        <location evidence="1 10">Mitochondrion inner membrane</location>
    </subcellularLocation>
</comment>
<dbReference type="GO" id="GO:0005743">
    <property type="term" value="C:mitochondrial inner membrane"/>
    <property type="evidence" value="ECO:0007669"/>
    <property type="project" value="UniProtKB-SubCell"/>
</dbReference>
<dbReference type="OrthoDB" id="4243at2759"/>
<feature type="compositionally biased region" description="Low complexity" evidence="11">
    <location>
        <begin position="1"/>
        <end position="27"/>
    </location>
</feature>
<dbReference type="PANTHER" id="PTHR12743:SF0">
    <property type="entry name" value="HOLOCYTOCHROME C-TYPE SYNTHASE"/>
    <property type="match status" value="1"/>
</dbReference>
<dbReference type="EMBL" id="AE017341">
    <property type="protein sequence ID" value="AAW40625.1"/>
    <property type="molecule type" value="Genomic_DNA"/>
</dbReference>
<reference evidence="12 13" key="1">
    <citation type="journal article" date="2005" name="Science">
        <title>The genome of the basidiomycetous yeast and human pathogen Cryptococcus neoformans.</title>
        <authorList>
            <person name="Loftus B.J."/>
            <person name="Fung E."/>
            <person name="Roncaglia P."/>
            <person name="Rowley D."/>
            <person name="Amedeo P."/>
            <person name="Bruno D."/>
            <person name="Vamathevan J."/>
            <person name="Miranda M."/>
            <person name="Anderson I.J."/>
            <person name="Fraser J.A."/>
            <person name="Allen J.E."/>
            <person name="Bosdet I.E."/>
            <person name="Brent M.R."/>
            <person name="Chiu R."/>
            <person name="Doering T.L."/>
            <person name="Donlin M.J."/>
            <person name="D'Souza C.A."/>
            <person name="Fox D.S."/>
            <person name="Grinberg V."/>
            <person name="Fu J."/>
            <person name="Fukushima M."/>
            <person name="Haas B.J."/>
            <person name="Huang J.C."/>
            <person name="Janbon G."/>
            <person name="Jones S.J."/>
            <person name="Koo H.L."/>
            <person name="Krzywinski M.I."/>
            <person name="Kwon-Chung J.K."/>
            <person name="Lengeler K.B."/>
            <person name="Maiti R."/>
            <person name="Marra M.A."/>
            <person name="Marra R.E."/>
            <person name="Mathewson C.A."/>
            <person name="Mitchell T.G."/>
            <person name="Pertea M."/>
            <person name="Riggs F.R."/>
            <person name="Salzberg S.L."/>
            <person name="Schein J.E."/>
            <person name="Shvartsbeyn A."/>
            <person name="Shin H."/>
            <person name="Shumway M."/>
            <person name="Specht C.A."/>
            <person name="Suh B.B."/>
            <person name="Tenney A."/>
            <person name="Utterback T.R."/>
            <person name="Wickes B.L."/>
            <person name="Wortman J.R."/>
            <person name="Wye N.H."/>
            <person name="Kronstad J.W."/>
            <person name="Lodge J.K."/>
            <person name="Heitman J."/>
            <person name="Davis R.W."/>
            <person name="Fraser C.M."/>
            <person name="Hyman R.W."/>
        </authorList>
    </citation>
    <scope>NUCLEOTIDE SEQUENCE [LARGE SCALE GENOMIC DNA]</scope>
    <source>
        <strain evidence="13">JEC21 / ATCC MYA-565</strain>
    </source>
</reference>
<keyword evidence="6 10" id="KW-0408">Iron</keyword>
<evidence type="ECO:0000256" key="9">
    <source>
        <dbReference type="ARBA" id="ARBA00023239"/>
    </source>
</evidence>
<comment type="similarity">
    <text evidence="2 10">Belongs to the cytochrome c-type heme lyase family.</text>
</comment>
<feature type="region of interest" description="Disordered" evidence="11">
    <location>
        <begin position="1"/>
        <end position="128"/>
    </location>
</feature>
<organism evidence="12 13">
    <name type="scientific">Cryptococcus deneoformans (strain JEC21 / ATCC MYA-565)</name>
    <name type="common">Cryptococcus neoformans var. neoformans serotype D</name>
    <dbReference type="NCBI Taxonomy" id="214684"/>
    <lineage>
        <taxon>Eukaryota</taxon>
        <taxon>Fungi</taxon>
        <taxon>Dikarya</taxon>
        <taxon>Basidiomycota</taxon>
        <taxon>Agaricomycotina</taxon>
        <taxon>Tremellomycetes</taxon>
        <taxon>Tremellales</taxon>
        <taxon>Cryptococcaceae</taxon>
        <taxon>Cryptococcus</taxon>
        <taxon>Cryptococcus neoformans species complex</taxon>
    </lineage>
</organism>
<dbReference type="InterPro" id="IPR000511">
    <property type="entry name" value="Holocyt_c/c1_synthase"/>
</dbReference>
<sequence>MWPFSSSAAPSTAPAQAQQHPSAAASADQCPVDHTTRQAWLANNPSTPHPFHPPTSEGSSSSASAGLSQSRVISSIPRGSTPSSPSPAPPASASASASAAAGPSSGPSSFTADAGSGHAQPQQDANGNWVYPSEQQFFNAMLRKKHNPHPQDMRTIVPIHNAVNEKAWEEILKWECHWPSERCGGPRLVSFVGRPKERTPKAWVKTALGYTPPFDRHDWIVDRCGTHVRYVIDFYTGRQTEGPGKMAFYLDVRPAVDDWEGIKTRVKGWWS</sequence>
<dbReference type="InParanoid" id="Q5KQ86"/>
<protein>
    <recommendedName>
        <fullName evidence="10">Holocytochrome c-type synthase</fullName>
        <ecNumber evidence="10">4.4.1.17</ecNumber>
    </recommendedName>
</protein>
<dbReference type="GeneID" id="3253729"/>
<dbReference type="Pfam" id="PF01265">
    <property type="entry name" value="Cyto_heme_lyase"/>
    <property type="match status" value="1"/>
</dbReference>
<evidence type="ECO:0000256" key="2">
    <source>
        <dbReference type="ARBA" id="ARBA00007255"/>
    </source>
</evidence>
<evidence type="ECO:0000256" key="10">
    <source>
        <dbReference type="RuleBase" id="RU363130"/>
    </source>
</evidence>
<dbReference type="GO" id="GO:0046872">
    <property type="term" value="F:metal ion binding"/>
    <property type="evidence" value="ECO:0007669"/>
    <property type="project" value="UniProtKB-KW"/>
</dbReference>
<accession>Q5KQ86</accession>
<keyword evidence="8 10" id="KW-0472">Membrane</keyword>
<evidence type="ECO:0000256" key="7">
    <source>
        <dbReference type="ARBA" id="ARBA00023128"/>
    </source>
</evidence>
<keyword evidence="4 10" id="KW-0479">Metal-binding</keyword>
<proteinExistence type="inferred from homology"/>
<evidence type="ECO:0000256" key="5">
    <source>
        <dbReference type="ARBA" id="ARBA00022792"/>
    </source>
</evidence>
<keyword evidence="9 10" id="KW-0456">Lyase</keyword>